<dbReference type="Proteomes" id="UP001175226">
    <property type="component" value="Unassembled WGS sequence"/>
</dbReference>
<accession>A0AA39IZY4</accession>
<protein>
    <submittedName>
        <fullName evidence="1">Uncharacterized protein</fullName>
    </submittedName>
</protein>
<gene>
    <name evidence="1" type="ORF">EV421DRAFT_1909935</name>
</gene>
<keyword evidence="2" id="KW-1185">Reference proteome</keyword>
<evidence type="ECO:0000313" key="2">
    <source>
        <dbReference type="Proteomes" id="UP001175226"/>
    </source>
</evidence>
<dbReference type="EMBL" id="JAUEPT010000079">
    <property type="protein sequence ID" value="KAK0433596.1"/>
    <property type="molecule type" value="Genomic_DNA"/>
</dbReference>
<dbReference type="AlphaFoldDB" id="A0AA39IZY4"/>
<organism evidence="1 2">
    <name type="scientific">Armillaria borealis</name>
    <dbReference type="NCBI Taxonomy" id="47425"/>
    <lineage>
        <taxon>Eukaryota</taxon>
        <taxon>Fungi</taxon>
        <taxon>Dikarya</taxon>
        <taxon>Basidiomycota</taxon>
        <taxon>Agaricomycotina</taxon>
        <taxon>Agaricomycetes</taxon>
        <taxon>Agaricomycetidae</taxon>
        <taxon>Agaricales</taxon>
        <taxon>Marasmiineae</taxon>
        <taxon>Physalacriaceae</taxon>
        <taxon>Armillaria</taxon>
    </lineage>
</organism>
<proteinExistence type="predicted"/>
<comment type="caution">
    <text evidence="1">The sequence shown here is derived from an EMBL/GenBank/DDBJ whole genome shotgun (WGS) entry which is preliminary data.</text>
</comment>
<evidence type="ECO:0000313" key="1">
    <source>
        <dbReference type="EMBL" id="KAK0433596.1"/>
    </source>
</evidence>
<name>A0AA39IZY4_9AGAR</name>
<sequence>MSSSDPYRHASMFTCQLPMIRILTVCLKRSTSDRNQLRLLSFTLDEAFFDWVNDNRGNEDQMNAAFNEVDGQSGAITMTDFGNGFRSNFQRPHYIWADKGRHTGPFYPLKLIQCGARHSFRDPPSSDLHLGRSKELTLIHLKMAEQHSRENGNTEDQARWIALAPLFESQPPSEDDLSSWLLISASQFNRAVFYETQHGGVEKIHEVDVNFIRRAGPERFDEDDAGLGVDKDVTEETSFRDQCVATSSDAQPVVFDTMPKPYAEVVNLIFAVNSMRSLESTSGIRLYLPEVWTLVPFWEYL</sequence>
<reference evidence="1" key="1">
    <citation type="submission" date="2023-06" db="EMBL/GenBank/DDBJ databases">
        <authorList>
            <consortium name="Lawrence Berkeley National Laboratory"/>
            <person name="Ahrendt S."/>
            <person name="Sahu N."/>
            <person name="Indic B."/>
            <person name="Wong-Bajracharya J."/>
            <person name="Merenyi Z."/>
            <person name="Ke H.-M."/>
            <person name="Monk M."/>
            <person name="Kocsube S."/>
            <person name="Drula E."/>
            <person name="Lipzen A."/>
            <person name="Balint B."/>
            <person name="Henrissat B."/>
            <person name="Andreopoulos B."/>
            <person name="Martin F.M."/>
            <person name="Harder C.B."/>
            <person name="Rigling D."/>
            <person name="Ford K.L."/>
            <person name="Foster G.D."/>
            <person name="Pangilinan J."/>
            <person name="Papanicolaou A."/>
            <person name="Barry K."/>
            <person name="LaButti K."/>
            <person name="Viragh M."/>
            <person name="Koriabine M."/>
            <person name="Yan M."/>
            <person name="Riley R."/>
            <person name="Champramary S."/>
            <person name="Plett K.L."/>
            <person name="Tsai I.J."/>
            <person name="Slot J."/>
            <person name="Sipos G."/>
            <person name="Plett J."/>
            <person name="Nagy L.G."/>
            <person name="Grigoriev I.V."/>
        </authorList>
    </citation>
    <scope>NUCLEOTIDE SEQUENCE</scope>
    <source>
        <strain evidence="1">FPL87.14</strain>
    </source>
</reference>